<keyword evidence="4 15" id="KW-0012">Acyltransferase</keyword>
<evidence type="ECO:0000256" key="6">
    <source>
        <dbReference type="ARBA" id="ARBA00050652"/>
    </source>
</evidence>
<keyword evidence="2 15" id="KW-0963">Cytoplasm</keyword>
<dbReference type="Gene3D" id="3.30.70.3550">
    <property type="entry name" value="Leucyl/phenylalanyl-tRNA-protein transferase, N-terminal domain"/>
    <property type="match status" value="1"/>
</dbReference>
<evidence type="ECO:0000256" key="13">
    <source>
        <dbReference type="ARBA" id="ARBA00077165"/>
    </source>
</evidence>
<dbReference type="HAMAP" id="MF_00688">
    <property type="entry name" value="Leu_Phe_trans"/>
    <property type="match status" value="1"/>
</dbReference>
<dbReference type="EC" id="2.3.2.6" evidence="10 15"/>
<evidence type="ECO:0000256" key="14">
    <source>
        <dbReference type="ARBA" id="ARBA00083640"/>
    </source>
</evidence>
<evidence type="ECO:0000256" key="4">
    <source>
        <dbReference type="ARBA" id="ARBA00023315"/>
    </source>
</evidence>
<evidence type="ECO:0000256" key="2">
    <source>
        <dbReference type="ARBA" id="ARBA00022490"/>
    </source>
</evidence>
<evidence type="ECO:0000256" key="12">
    <source>
        <dbReference type="ARBA" id="ARBA00077136"/>
    </source>
</evidence>
<comment type="subcellular location">
    <subcellularLocation>
        <location evidence="1 15">Cytoplasm</location>
    </subcellularLocation>
</comment>
<proteinExistence type="inferred from homology"/>
<dbReference type="RefSeq" id="WP_105727544.1">
    <property type="nucleotide sequence ID" value="NZ_PVBS01000005.1"/>
</dbReference>
<dbReference type="PANTHER" id="PTHR30098:SF2">
    <property type="entry name" value="LEUCYL_PHENYLALANYL-TRNA--PROTEIN TRANSFERASE"/>
    <property type="match status" value="1"/>
</dbReference>
<comment type="function">
    <text evidence="8 15">Functions in the N-end rule pathway of protein degradation where it conjugates Leu, Phe and, less efficiently, Met from aminoacyl-tRNAs to the N-termini of proteins containing an N-terminal arginine or lysine.</text>
</comment>
<comment type="similarity">
    <text evidence="9 15">Belongs to the L/F-transferase family.</text>
</comment>
<evidence type="ECO:0000256" key="10">
    <source>
        <dbReference type="ARBA" id="ARBA00066767"/>
    </source>
</evidence>
<evidence type="ECO:0000256" key="15">
    <source>
        <dbReference type="HAMAP-Rule" id="MF_00688"/>
    </source>
</evidence>
<organism evidence="16 17">
    <name type="scientific">Sphingobacterium gobiense</name>
    <dbReference type="NCBI Taxonomy" id="1382456"/>
    <lineage>
        <taxon>Bacteria</taxon>
        <taxon>Pseudomonadati</taxon>
        <taxon>Bacteroidota</taxon>
        <taxon>Sphingobacteriia</taxon>
        <taxon>Sphingobacteriales</taxon>
        <taxon>Sphingobacteriaceae</taxon>
        <taxon>Sphingobacterium</taxon>
    </lineage>
</organism>
<comment type="catalytic activity">
    <reaction evidence="7 15">
        <text>N-terminal L-lysyl-[protein] + L-leucyl-tRNA(Leu) = N-terminal L-leucyl-L-lysyl-[protein] + tRNA(Leu) + H(+)</text>
        <dbReference type="Rhea" id="RHEA:12340"/>
        <dbReference type="Rhea" id="RHEA-COMP:9613"/>
        <dbReference type="Rhea" id="RHEA-COMP:9622"/>
        <dbReference type="Rhea" id="RHEA-COMP:12670"/>
        <dbReference type="Rhea" id="RHEA-COMP:12671"/>
        <dbReference type="ChEBI" id="CHEBI:15378"/>
        <dbReference type="ChEBI" id="CHEBI:65249"/>
        <dbReference type="ChEBI" id="CHEBI:78442"/>
        <dbReference type="ChEBI" id="CHEBI:78494"/>
        <dbReference type="ChEBI" id="CHEBI:133043"/>
        <dbReference type="EC" id="2.3.2.6"/>
    </reaction>
</comment>
<evidence type="ECO:0000256" key="9">
    <source>
        <dbReference type="ARBA" id="ARBA00061535"/>
    </source>
</evidence>
<dbReference type="Gene3D" id="3.40.630.70">
    <property type="entry name" value="Leucyl/phenylalanyl-tRNA-protein transferase, C-terminal domain"/>
    <property type="match status" value="1"/>
</dbReference>
<sequence>MPYALNDRLVFPHPALADDDGLLAVGGDLSVERLLLAYQHGIFPWFSDETPILWYSPPERFVLNPKELKVTKSMRQLIRNSSFHTAHNTSFVEVIDKCASTKRRDEQGTWITKDMQEAYIRLHELGYAHSIETYDKNGILVGGLYGIQIGSIFCGESMFSHVPNTSKLALIYLCKEFNFDLIDCQIYSEHLASLGAKLIPGSSYYELLQKQTVEPFAI</sequence>
<keyword evidence="17" id="KW-1185">Reference proteome</keyword>
<dbReference type="FunFam" id="3.30.70.3550:FF:000001">
    <property type="entry name" value="Leucyl/phenylalanyl-tRNA--protein transferase"/>
    <property type="match status" value="1"/>
</dbReference>
<dbReference type="PANTHER" id="PTHR30098">
    <property type="entry name" value="LEUCYL/PHENYLALANYL-TRNA--PROTEIN TRANSFERASE"/>
    <property type="match status" value="1"/>
</dbReference>
<evidence type="ECO:0000313" key="16">
    <source>
        <dbReference type="EMBL" id="PRD51239.1"/>
    </source>
</evidence>
<dbReference type="InterPro" id="IPR042221">
    <property type="entry name" value="Leu/Phe-tRNA_Trfase_N"/>
</dbReference>
<gene>
    <name evidence="15" type="primary">aat</name>
    <name evidence="16" type="ORF">C5749_17575</name>
</gene>
<dbReference type="GO" id="GO:0008914">
    <property type="term" value="F:leucyl-tRNA--protein transferase activity"/>
    <property type="evidence" value="ECO:0007669"/>
    <property type="project" value="UniProtKB-UniRule"/>
</dbReference>
<dbReference type="InterPro" id="IPR004616">
    <property type="entry name" value="Leu/Phe-tRNA_Trfase"/>
</dbReference>
<accession>A0A2S9JEC7</accession>
<comment type="caution">
    <text evidence="16">The sequence shown here is derived from an EMBL/GenBank/DDBJ whole genome shotgun (WGS) entry which is preliminary data.</text>
</comment>
<evidence type="ECO:0000256" key="1">
    <source>
        <dbReference type="ARBA" id="ARBA00004496"/>
    </source>
</evidence>
<keyword evidence="3 15" id="KW-0808">Transferase</keyword>
<dbReference type="SUPFAM" id="SSF55729">
    <property type="entry name" value="Acyl-CoA N-acyltransferases (Nat)"/>
    <property type="match status" value="1"/>
</dbReference>
<dbReference type="InterPro" id="IPR016181">
    <property type="entry name" value="Acyl_CoA_acyltransferase"/>
</dbReference>
<evidence type="ECO:0000256" key="5">
    <source>
        <dbReference type="ARBA" id="ARBA00050607"/>
    </source>
</evidence>
<protein>
    <recommendedName>
        <fullName evidence="11 15">Leucyl/phenylalanyl-tRNA--protein transferase</fullName>
        <ecNumber evidence="10 15">2.3.2.6</ecNumber>
    </recommendedName>
    <alternativeName>
        <fullName evidence="12 15">L/F-transferase</fullName>
    </alternativeName>
    <alternativeName>
        <fullName evidence="13 15">Leucyltransferase</fullName>
    </alternativeName>
    <alternativeName>
        <fullName evidence="14 15">Phenyalanyltransferase</fullName>
    </alternativeName>
</protein>
<dbReference type="InterPro" id="IPR042203">
    <property type="entry name" value="Leu/Phe-tRNA_Trfase_C"/>
</dbReference>
<dbReference type="Pfam" id="PF03588">
    <property type="entry name" value="Leu_Phe_trans"/>
    <property type="match status" value="1"/>
</dbReference>
<evidence type="ECO:0000256" key="3">
    <source>
        <dbReference type="ARBA" id="ARBA00022679"/>
    </source>
</evidence>
<evidence type="ECO:0000256" key="7">
    <source>
        <dbReference type="ARBA" id="ARBA00051538"/>
    </source>
</evidence>
<comment type="catalytic activity">
    <reaction evidence="5 15">
        <text>L-phenylalanyl-tRNA(Phe) + an N-terminal L-alpha-aminoacyl-[protein] = an N-terminal L-phenylalanyl-L-alpha-aminoacyl-[protein] + tRNA(Phe)</text>
        <dbReference type="Rhea" id="RHEA:43632"/>
        <dbReference type="Rhea" id="RHEA-COMP:9668"/>
        <dbReference type="Rhea" id="RHEA-COMP:9699"/>
        <dbReference type="Rhea" id="RHEA-COMP:10636"/>
        <dbReference type="Rhea" id="RHEA-COMP:10637"/>
        <dbReference type="ChEBI" id="CHEBI:78442"/>
        <dbReference type="ChEBI" id="CHEBI:78531"/>
        <dbReference type="ChEBI" id="CHEBI:78597"/>
        <dbReference type="ChEBI" id="CHEBI:83561"/>
        <dbReference type="EC" id="2.3.2.6"/>
    </reaction>
</comment>
<dbReference type="GO" id="GO:0005737">
    <property type="term" value="C:cytoplasm"/>
    <property type="evidence" value="ECO:0007669"/>
    <property type="project" value="UniProtKB-SubCell"/>
</dbReference>
<reference evidence="16 17" key="1">
    <citation type="submission" date="2018-02" db="EMBL/GenBank/DDBJ databases">
        <title>The draft genome of Sphingobacterium gobiense H7.</title>
        <authorList>
            <person name="Li L."/>
            <person name="Liu L."/>
            <person name="Zhang X."/>
            <person name="Wang T."/>
            <person name="Liang L."/>
        </authorList>
    </citation>
    <scope>NUCLEOTIDE SEQUENCE [LARGE SCALE GENOMIC DNA]</scope>
    <source>
        <strain evidence="16 17">ACCC 05757</strain>
    </source>
</reference>
<evidence type="ECO:0000313" key="17">
    <source>
        <dbReference type="Proteomes" id="UP000238642"/>
    </source>
</evidence>
<dbReference type="Proteomes" id="UP000238642">
    <property type="component" value="Unassembled WGS sequence"/>
</dbReference>
<evidence type="ECO:0000256" key="8">
    <source>
        <dbReference type="ARBA" id="ARBA00054043"/>
    </source>
</evidence>
<dbReference type="AlphaFoldDB" id="A0A2S9JEC7"/>
<dbReference type="EMBL" id="PVBS01000005">
    <property type="protein sequence ID" value="PRD51239.1"/>
    <property type="molecule type" value="Genomic_DNA"/>
</dbReference>
<comment type="catalytic activity">
    <reaction evidence="6 15">
        <text>N-terminal L-arginyl-[protein] + L-leucyl-tRNA(Leu) = N-terminal L-leucyl-L-arginyl-[protein] + tRNA(Leu) + H(+)</text>
        <dbReference type="Rhea" id="RHEA:50416"/>
        <dbReference type="Rhea" id="RHEA-COMP:9613"/>
        <dbReference type="Rhea" id="RHEA-COMP:9622"/>
        <dbReference type="Rhea" id="RHEA-COMP:12672"/>
        <dbReference type="Rhea" id="RHEA-COMP:12673"/>
        <dbReference type="ChEBI" id="CHEBI:15378"/>
        <dbReference type="ChEBI" id="CHEBI:64719"/>
        <dbReference type="ChEBI" id="CHEBI:78442"/>
        <dbReference type="ChEBI" id="CHEBI:78494"/>
        <dbReference type="ChEBI" id="CHEBI:133044"/>
        <dbReference type="EC" id="2.3.2.6"/>
    </reaction>
</comment>
<dbReference type="OrthoDB" id="9790282at2"/>
<name>A0A2S9JEC7_9SPHI</name>
<dbReference type="NCBIfam" id="TIGR00667">
    <property type="entry name" value="aat"/>
    <property type="match status" value="1"/>
</dbReference>
<dbReference type="GO" id="GO:0030163">
    <property type="term" value="P:protein catabolic process"/>
    <property type="evidence" value="ECO:0007669"/>
    <property type="project" value="UniProtKB-UniRule"/>
</dbReference>
<evidence type="ECO:0000256" key="11">
    <source>
        <dbReference type="ARBA" id="ARBA00074372"/>
    </source>
</evidence>